<keyword evidence="1" id="KW-0732">Signal</keyword>
<dbReference type="EMBL" id="VXIV02003021">
    <property type="protein sequence ID" value="KAF6021498.1"/>
    <property type="molecule type" value="Genomic_DNA"/>
</dbReference>
<accession>A0A7J7J7Y1</accession>
<dbReference type="PROSITE" id="PS51257">
    <property type="entry name" value="PROKAR_LIPOPROTEIN"/>
    <property type="match status" value="1"/>
</dbReference>
<keyword evidence="3" id="KW-1185">Reference proteome</keyword>
<comment type="caution">
    <text evidence="2">The sequence shown here is derived from an EMBL/GenBank/DDBJ whole genome shotgun (WGS) entry which is preliminary data.</text>
</comment>
<dbReference type="Gene3D" id="2.20.100.10">
    <property type="entry name" value="Thrombospondin type-1 (TSP1) repeat"/>
    <property type="match status" value="1"/>
</dbReference>
<name>A0A7J7J7Y1_BUGNE</name>
<feature type="signal peptide" evidence="1">
    <location>
        <begin position="1"/>
        <end position="20"/>
    </location>
</feature>
<feature type="chain" id="PRO_5029569819" evidence="1">
    <location>
        <begin position="21"/>
        <end position="119"/>
    </location>
</feature>
<evidence type="ECO:0000313" key="3">
    <source>
        <dbReference type="Proteomes" id="UP000593567"/>
    </source>
</evidence>
<organism evidence="2 3">
    <name type="scientific">Bugula neritina</name>
    <name type="common">Brown bryozoan</name>
    <name type="synonym">Sertularia neritina</name>
    <dbReference type="NCBI Taxonomy" id="10212"/>
    <lineage>
        <taxon>Eukaryota</taxon>
        <taxon>Metazoa</taxon>
        <taxon>Spiralia</taxon>
        <taxon>Lophotrochozoa</taxon>
        <taxon>Bryozoa</taxon>
        <taxon>Gymnolaemata</taxon>
        <taxon>Cheilostomatida</taxon>
        <taxon>Flustrina</taxon>
        <taxon>Buguloidea</taxon>
        <taxon>Bugulidae</taxon>
        <taxon>Bugula</taxon>
    </lineage>
</organism>
<protein>
    <submittedName>
        <fullName evidence="2">Uncharacterized protein</fullName>
    </submittedName>
</protein>
<dbReference type="InterPro" id="IPR036383">
    <property type="entry name" value="TSP1_rpt_sf"/>
</dbReference>
<evidence type="ECO:0000256" key="1">
    <source>
        <dbReference type="SAM" id="SignalP"/>
    </source>
</evidence>
<dbReference type="Pfam" id="PF00090">
    <property type="entry name" value="TSP_1"/>
    <property type="match status" value="1"/>
</dbReference>
<gene>
    <name evidence="2" type="ORF">EB796_020200</name>
</gene>
<dbReference type="PROSITE" id="PS50092">
    <property type="entry name" value="TSP1"/>
    <property type="match status" value="1"/>
</dbReference>
<reference evidence="2" key="1">
    <citation type="submission" date="2020-06" db="EMBL/GenBank/DDBJ databases">
        <title>Draft genome of Bugula neritina, a colonial animal packing powerful symbionts and potential medicines.</title>
        <authorList>
            <person name="Rayko M."/>
        </authorList>
    </citation>
    <scope>NUCLEOTIDE SEQUENCE [LARGE SCALE GENOMIC DNA]</scope>
    <source>
        <strain evidence="2">Kwan_BN1</strain>
    </source>
</reference>
<dbReference type="AlphaFoldDB" id="A0A7J7J7Y1"/>
<dbReference type="Proteomes" id="UP000593567">
    <property type="component" value="Unassembled WGS sequence"/>
</dbReference>
<sequence>MNSKVFAVLIMASLIGCIVGHGYRSGAHGGHGGVIHGSSYRTWGNWSHWSRCSGHCGRRERQTRSRRCVYGRNYGHHGCVGSSVQTRYCPYRSCGYNPMDILDAIKLLKVISSELILPS</sequence>
<proteinExistence type="predicted"/>
<dbReference type="SMART" id="SM00209">
    <property type="entry name" value="TSP1"/>
    <property type="match status" value="1"/>
</dbReference>
<dbReference type="SUPFAM" id="SSF82895">
    <property type="entry name" value="TSP-1 type 1 repeat"/>
    <property type="match status" value="1"/>
</dbReference>
<evidence type="ECO:0000313" key="2">
    <source>
        <dbReference type="EMBL" id="KAF6021498.1"/>
    </source>
</evidence>
<dbReference type="InterPro" id="IPR000884">
    <property type="entry name" value="TSP1_rpt"/>
</dbReference>